<feature type="compositionally biased region" description="Basic and acidic residues" evidence="2">
    <location>
        <begin position="44"/>
        <end position="61"/>
    </location>
</feature>
<dbReference type="InterPro" id="IPR050330">
    <property type="entry name" value="Bact_OuterMem_StrucFunc"/>
</dbReference>
<organism evidence="5 6">
    <name type="scientific">Pararhizobium mangrovi</name>
    <dbReference type="NCBI Taxonomy" id="2590452"/>
    <lineage>
        <taxon>Bacteria</taxon>
        <taxon>Pseudomonadati</taxon>
        <taxon>Pseudomonadota</taxon>
        <taxon>Alphaproteobacteria</taxon>
        <taxon>Hyphomicrobiales</taxon>
        <taxon>Rhizobiaceae</taxon>
        <taxon>Rhizobium/Agrobacterium group</taxon>
        <taxon>Pararhizobium</taxon>
    </lineage>
</organism>
<accession>A0A506TUW7</accession>
<feature type="chain" id="PRO_5021259772" description="OmpA-like domain-containing protein" evidence="3">
    <location>
        <begin position="27"/>
        <end position="724"/>
    </location>
</feature>
<comment type="caution">
    <text evidence="5">The sequence shown here is derived from an EMBL/GenBank/DDBJ whole genome shotgun (WGS) entry which is preliminary data.</text>
</comment>
<sequence length="724" mass="80619">MRIRQALLVTAAIPLAVAPFYATAHAASNDGIIVAQADSGQAPSDEKRKEKRDRDAAEGSKAESQTPENKRDGGDRDRRRSADGDAGDKQTTTKNAVEERSKADRGEKNSSGKAVSKENDAQAANKRKASDEDSNRAAKSNVDAKKPDSAVKKSDDKDRTADKPASKVDDKADATAQKQPDRKAKPAEEPAKDATRNTSKNDAEAKRPTNGKDDNTKAATAPEEKGSTSRDTVSKKPDRDHDGADRNRGKADASRGDDDGKKPDASSTKTGENDHDQRNADRKRKGDDASRGDKAATKPLLDEPTRAQSKSASGSDKPEKLDKPNGAAVLDSQKGDGRDRDERRRNADRNGGNDRNRADSDRDRADSDRDRDRADNDRNRGQRGQNDRDLYRADRNDDNDRNGDRDRDTAGGNNTIVIVPIDRDKGRRVKERPQYELPSDARVERRTNDRVILNFDNRTIVENDDHDRIANDARNVYYEELSDGRTRQVVERPDGVRVVTIRNAYGDILHRSRIGRSGRETTLIYAPDYDRGRHDYFRDPQVDLPPIQLTEPVDDYILDARNADEQQYVNFLEKPPIEHVNRTYSLDQVRYSARLRDIMPRIDLDTITFDTGSARIDDTQSRSLEELGDAINGVLDRDPGQIFLIEGHTDAVGSDESNLVLSDERAESVASLLAQNFNVPPENLVTQGYGEQYLKIDTQGSERANRRVTVRRITPLVRPQTAQK</sequence>
<dbReference type="Gene3D" id="3.30.1330.60">
    <property type="entry name" value="OmpA-like domain"/>
    <property type="match status" value="1"/>
</dbReference>
<feature type="compositionally biased region" description="Basic and acidic residues" evidence="2">
    <location>
        <begin position="271"/>
        <end position="305"/>
    </location>
</feature>
<dbReference type="OrthoDB" id="9792021at2"/>
<feature type="compositionally biased region" description="Basic and acidic residues" evidence="2">
    <location>
        <begin position="68"/>
        <end position="88"/>
    </location>
</feature>
<dbReference type="EMBL" id="VHLH01000046">
    <property type="protein sequence ID" value="TPW25863.1"/>
    <property type="molecule type" value="Genomic_DNA"/>
</dbReference>
<dbReference type="RefSeq" id="WP_141168344.1">
    <property type="nucleotide sequence ID" value="NZ_VHLH01000046.1"/>
</dbReference>
<dbReference type="PROSITE" id="PS51123">
    <property type="entry name" value="OMPA_2"/>
    <property type="match status" value="1"/>
</dbReference>
<evidence type="ECO:0000313" key="6">
    <source>
        <dbReference type="Proteomes" id="UP000320314"/>
    </source>
</evidence>
<dbReference type="Pfam" id="PF00691">
    <property type="entry name" value="OmpA"/>
    <property type="match status" value="1"/>
</dbReference>
<evidence type="ECO:0000259" key="4">
    <source>
        <dbReference type="PROSITE" id="PS51123"/>
    </source>
</evidence>
<evidence type="ECO:0000256" key="2">
    <source>
        <dbReference type="SAM" id="MobiDB-lite"/>
    </source>
</evidence>
<protein>
    <recommendedName>
        <fullName evidence="4">OmpA-like domain-containing protein</fullName>
    </recommendedName>
</protein>
<dbReference type="Proteomes" id="UP000320314">
    <property type="component" value="Unassembled WGS sequence"/>
</dbReference>
<dbReference type="GO" id="GO:0016020">
    <property type="term" value="C:membrane"/>
    <property type="evidence" value="ECO:0007669"/>
    <property type="project" value="UniProtKB-UniRule"/>
</dbReference>
<dbReference type="PANTHER" id="PTHR30329">
    <property type="entry name" value="STATOR ELEMENT OF FLAGELLAR MOTOR COMPLEX"/>
    <property type="match status" value="1"/>
</dbReference>
<gene>
    <name evidence="5" type="ORF">FJU11_17375</name>
</gene>
<reference evidence="5 6" key="1">
    <citation type="submission" date="2019-06" db="EMBL/GenBank/DDBJ databases">
        <authorList>
            <person name="Li M."/>
        </authorList>
    </citation>
    <scope>NUCLEOTIDE SEQUENCE [LARGE SCALE GENOMIC DNA]</scope>
    <source>
        <strain evidence="5 6">BGMRC6574</strain>
    </source>
</reference>
<dbReference type="AlphaFoldDB" id="A0A506TUW7"/>
<dbReference type="InterPro" id="IPR036737">
    <property type="entry name" value="OmpA-like_sf"/>
</dbReference>
<evidence type="ECO:0000256" key="1">
    <source>
        <dbReference type="PROSITE-ProRule" id="PRU00473"/>
    </source>
</evidence>
<keyword evidence="6" id="KW-1185">Reference proteome</keyword>
<name>A0A506TUW7_9HYPH</name>
<keyword evidence="1" id="KW-0472">Membrane</keyword>
<feature type="compositionally biased region" description="Basic and acidic residues" evidence="2">
    <location>
        <begin position="96"/>
        <end position="120"/>
    </location>
</feature>
<evidence type="ECO:0000256" key="3">
    <source>
        <dbReference type="SAM" id="SignalP"/>
    </source>
</evidence>
<dbReference type="InterPro" id="IPR006665">
    <property type="entry name" value="OmpA-like"/>
</dbReference>
<dbReference type="PANTHER" id="PTHR30329:SF21">
    <property type="entry name" value="LIPOPROTEIN YIAD-RELATED"/>
    <property type="match status" value="1"/>
</dbReference>
<dbReference type="SUPFAM" id="SSF103088">
    <property type="entry name" value="OmpA-like"/>
    <property type="match status" value="1"/>
</dbReference>
<feature type="signal peptide" evidence="3">
    <location>
        <begin position="1"/>
        <end position="26"/>
    </location>
</feature>
<keyword evidence="3" id="KW-0732">Signal</keyword>
<feature type="region of interest" description="Disordered" evidence="2">
    <location>
        <begin position="35"/>
        <end position="418"/>
    </location>
</feature>
<proteinExistence type="predicted"/>
<feature type="domain" description="OmpA-like" evidence="4">
    <location>
        <begin position="596"/>
        <end position="721"/>
    </location>
</feature>
<feature type="compositionally biased region" description="Basic and acidic residues" evidence="2">
    <location>
        <begin position="333"/>
        <end position="409"/>
    </location>
</feature>
<feature type="compositionally biased region" description="Basic and acidic residues" evidence="2">
    <location>
        <begin position="128"/>
        <end position="264"/>
    </location>
</feature>
<dbReference type="CDD" id="cd07185">
    <property type="entry name" value="OmpA_C-like"/>
    <property type="match status" value="1"/>
</dbReference>
<evidence type="ECO:0000313" key="5">
    <source>
        <dbReference type="EMBL" id="TPW25863.1"/>
    </source>
</evidence>